<evidence type="ECO:0000256" key="1">
    <source>
        <dbReference type="SAM" id="MobiDB-lite"/>
    </source>
</evidence>
<dbReference type="EMBL" id="JAUEPR010000020">
    <property type="protein sequence ID" value="KAK0476455.1"/>
    <property type="molecule type" value="Genomic_DNA"/>
</dbReference>
<sequence length="152" mass="16644">MFLSSRLIHGRKSDTSRWSRIAGFATQMDSSKNAPSAHVATEGPDRNSSSRRPTPYKASCFQRKRPLLLFAGQCMGWGAAAYAISGQAGRITRQTAARLIFGSMYTNASDELAKRNRICDRQLPGKWCSNSYTPGIVGKWTGEGTSLSPCFT</sequence>
<feature type="region of interest" description="Disordered" evidence="1">
    <location>
        <begin position="29"/>
        <end position="56"/>
    </location>
</feature>
<organism evidence="2 3">
    <name type="scientific">Armillaria novae-zelandiae</name>
    <dbReference type="NCBI Taxonomy" id="153914"/>
    <lineage>
        <taxon>Eukaryota</taxon>
        <taxon>Fungi</taxon>
        <taxon>Dikarya</taxon>
        <taxon>Basidiomycota</taxon>
        <taxon>Agaricomycotina</taxon>
        <taxon>Agaricomycetes</taxon>
        <taxon>Agaricomycetidae</taxon>
        <taxon>Agaricales</taxon>
        <taxon>Marasmiineae</taxon>
        <taxon>Physalacriaceae</taxon>
        <taxon>Armillaria</taxon>
    </lineage>
</organism>
<proteinExistence type="predicted"/>
<gene>
    <name evidence="2" type="ORF">IW261DRAFT_423724</name>
</gene>
<evidence type="ECO:0000313" key="2">
    <source>
        <dbReference type="EMBL" id="KAK0476455.1"/>
    </source>
</evidence>
<protein>
    <submittedName>
        <fullName evidence="2">Uncharacterized protein</fullName>
    </submittedName>
</protein>
<dbReference type="AlphaFoldDB" id="A0AA39P2N7"/>
<dbReference type="Proteomes" id="UP001175227">
    <property type="component" value="Unassembled WGS sequence"/>
</dbReference>
<evidence type="ECO:0000313" key="3">
    <source>
        <dbReference type="Proteomes" id="UP001175227"/>
    </source>
</evidence>
<accession>A0AA39P2N7</accession>
<name>A0AA39P2N7_9AGAR</name>
<keyword evidence="3" id="KW-1185">Reference proteome</keyword>
<reference evidence="2" key="1">
    <citation type="submission" date="2023-06" db="EMBL/GenBank/DDBJ databases">
        <authorList>
            <consortium name="Lawrence Berkeley National Laboratory"/>
            <person name="Ahrendt S."/>
            <person name="Sahu N."/>
            <person name="Indic B."/>
            <person name="Wong-Bajracharya J."/>
            <person name="Merenyi Z."/>
            <person name="Ke H.-M."/>
            <person name="Monk M."/>
            <person name="Kocsube S."/>
            <person name="Drula E."/>
            <person name="Lipzen A."/>
            <person name="Balint B."/>
            <person name="Henrissat B."/>
            <person name="Andreopoulos B."/>
            <person name="Martin F.M."/>
            <person name="Harder C.B."/>
            <person name="Rigling D."/>
            <person name="Ford K.L."/>
            <person name="Foster G.D."/>
            <person name="Pangilinan J."/>
            <person name="Papanicolaou A."/>
            <person name="Barry K."/>
            <person name="LaButti K."/>
            <person name="Viragh M."/>
            <person name="Koriabine M."/>
            <person name="Yan M."/>
            <person name="Riley R."/>
            <person name="Champramary S."/>
            <person name="Plett K.L."/>
            <person name="Tsai I.J."/>
            <person name="Slot J."/>
            <person name="Sipos G."/>
            <person name="Plett J."/>
            <person name="Nagy L.G."/>
            <person name="Grigoriev I.V."/>
        </authorList>
    </citation>
    <scope>NUCLEOTIDE SEQUENCE</scope>
    <source>
        <strain evidence="2">ICMP 16352</strain>
    </source>
</reference>
<comment type="caution">
    <text evidence="2">The sequence shown here is derived from an EMBL/GenBank/DDBJ whole genome shotgun (WGS) entry which is preliminary data.</text>
</comment>